<comment type="caution">
    <text evidence="2">The sequence shown here is derived from an EMBL/GenBank/DDBJ whole genome shotgun (WGS) entry which is preliminary data.</text>
</comment>
<proteinExistence type="predicted"/>
<keyword evidence="1" id="KW-1133">Transmembrane helix</keyword>
<sequence>MNHSVIFYFIQMHLCNVSLCLALWHTMKCFLPPTVTGLWTGLTIAVSLQAFFFITCMCKLDWKKASEEAQVRAVVQLMEEKETFNLEHLGGNPHNDYFVEH</sequence>
<organism evidence="2 3">
    <name type="scientific">Xenotaenia resolanae</name>
    <dbReference type="NCBI Taxonomy" id="208358"/>
    <lineage>
        <taxon>Eukaryota</taxon>
        <taxon>Metazoa</taxon>
        <taxon>Chordata</taxon>
        <taxon>Craniata</taxon>
        <taxon>Vertebrata</taxon>
        <taxon>Euteleostomi</taxon>
        <taxon>Actinopterygii</taxon>
        <taxon>Neopterygii</taxon>
        <taxon>Teleostei</taxon>
        <taxon>Neoteleostei</taxon>
        <taxon>Acanthomorphata</taxon>
        <taxon>Ovalentaria</taxon>
        <taxon>Atherinomorphae</taxon>
        <taxon>Cyprinodontiformes</taxon>
        <taxon>Goodeidae</taxon>
        <taxon>Xenotaenia</taxon>
    </lineage>
</organism>
<evidence type="ECO:0000313" key="3">
    <source>
        <dbReference type="Proteomes" id="UP001444071"/>
    </source>
</evidence>
<gene>
    <name evidence="2" type="ORF">XENORESO_014168</name>
</gene>
<feature type="transmembrane region" description="Helical" evidence="1">
    <location>
        <begin position="5"/>
        <end position="24"/>
    </location>
</feature>
<evidence type="ECO:0000313" key="2">
    <source>
        <dbReference type="EMBL" id="MEQ2263861.1"/>
    </source>
</evidence>
<protein>
    <submittedName>
        <fullName evidence="2">Uncharacterized protein</fullName>
    </submittedName>
</protein>
<name>A0ABV0W2U9_9TELE</name>
<dbReference type="Proteomes" id="UP001444071">
    <property type="component" value="Unassembled WGS sequence"/>
</dbReference>
<evidence type="ECO:0000256" key="1">
    <source>
        <dbReference type="SAM" id="Phobius"/>
    </source>
</evidence>
<keyword evidence="1" id="KW-0812">Transmembrane</keyword>
<keyword evidence="1" id="KW-0472">Membrane</keyword>
<accession>A0ABV0W2U9</accession>
<reference evidence="2 3" key="1">
    <citation type="submission" date="2021-06" db="EMBL/GenBank/DDBJ databases">
        <authorList>
            <person name="Palmer J.M."/>
        </authorList>
    </citation>
    <scope>NUCLEOTIDE SEQUENCE [LARGE SCALE GENOMIC DNA]</scope>
    <source>
        <strain evidence="2 3">XR_2019</strain>
        <tissue evidence="2">Muscle</tissue>
    </source>
</reference>
<keyword evidence="3" id="KW-1185">Reference proteome</keyword>
<dbReference type="EMBL" id="JAHRIM010024484">
    <property type="protein sequence ID" value="MEQ2263861.1"/>
    <property type="molecule type" value="Genomic_DNA"/>
</dbReference>
<feature type="transmembrane region" description="Helical" evidence="1">
    <location>
        <begin position="36"/>
        <end position="54"/>
    </location>
</feature>